<sequence>MVKKRYQAVTKWLIQWAGLTPEEATWEFADEIQARYPTFVP</sequence>
<accession>A0A2C9VR90</accession>
<organism evidence="1">
    <name type="scientific">Manihot esculenta</name>
    <name type="common">Cassava</name>
    <name type="synonym">Jatropha manihot</name>
    <dbReference type="NCBI Taxonomy" id="3983"/>
    <lineage>
        <taxon>Eukaryota</taxon>
        <taxon>Viridiplantae</taxon>
        <taxon>Streptophyta</taxon>
        <taxon>Embryophyta</taxon>
        <taxon>Tracheophyta</taxon>
        <taxon>Spermatophyta</taxon>
        <taxon>Magnoliopsida</taxon>
        <taxon>eudicotyledons</taxon>
        <taxon>Gunneridae</taxon>
        <taxon>Pentapetalae</taxon>
        <taxon>rosids</taxon>
        <taxon>fabids</taxon>
        <taxon>Malpighiales</taxon>
        <taxon>Euphorbiaceae</taxon>
        <taxon>Crotonoideae</taxon>
        <taxon>Manihoteae</taxon>
        <taxon>Manihot</taxon>
    </lineage>
</organism>
<evidence type="ECO:0008006" key="2">
    <source>
        <dbReference type="Google" id="ProtNLM"/>
    </source>
</evidence>
<evidence type="ECO:0000313" key="1">
    <source>
        <dbReference type="EMBL" id="OAY48404.1"/>
    </source>
</evidence>
<protein>
    <recommendedName>
        <fullName evidence="2">Chromo domain-containing protein</fullName>
    </recommendedName>
</protein>
<gene>
    <name evidence="1" type="ORF">MANES_06G156600</name>
</gene>
<dbReference type="Gene3D" id="2.40.50.40">
    <property type="match status" value="1"/>
</dbReference>
<reference evidence="1" key="1">
    <citation type="submission" date="2016-02" db="EMBL/GenBank/DDBJ databases">
        <title>WGS assembly of Manihot esculenta.</title>
        <authorList>
            <person name="Bredeson J.V."/>
            <person name="Prochnik S.E."/>
            <person name="Lyons J.B."/>
            <person name="Schmutz J."/>
            <person name="Grimwood J."/>
            <person name="Vrebalov J."/>
            <person name="Bart R.S."/>
            <person name="Amuge T."/>
            <person name="Ferguson M.E."/>
            <person name="Green R."/>
            <person name="Putnam N."/>
            <person name="Stites J."/>
            <person name="Rounsley S."/>
            <person name="Rokhsar D.S."/>
        </authorList>
    </citation>
    <scope>NUCLEOTIDE SEQUENCE [LARGE SCALE GENOMIC DNA]</scope>
    <source>
        <tissue evidence="1">Leaf</tissue>
    </source>
</reference>
<dbReference type="EMBL" id="CM004392">
    <property type="protein sequence ID" value="OAY48404.1"/>
    <property type="molecule type" value="Genomic_DNA"/>
</dbReference>
<dbReference type="AlphaFoldDB" id="A0A2C9VR90"/>
<dbReference type="SUPFAM" id="SSF54160">
    <property type="entry name" value="Chromo domain-like"/>
    <property type="match status" value="1"/>
</dbReference>
<name>A0A2C9VR90_MANES</name>
<dbReference type="InterPro" id="IPR016197">
    <property type="entry name" value="Chromo-like_dom_sf"/>
</dbReference>
<proteinExistence type="predicted"/>